<keyword evidence="2" id="KW-0808">Transferase</keyword>
<evidence type="ECO:0000313" key="2">
    <source>
        <dbReference type="EMBL" id="RNA35836.1"/>
    </source>
</evidence>
<comment type="caution">
    <text evidence="2">The sequence shown here is derived from an EMBL/GenBank/DDBJ whole genome shotgun (WGS) entry which is preliminary data.</text>
</comment>
<keyword evidence="2" id="KW-0695">RNA-directed DNA polymerase</keyword>
<sequence length="253" mass="28850">MVFTTQSIENCPVWIPITKDEKKTINDTNIIRPITISDVISSIFEKIMLIEILKTRTDPDKQLGFKKNSSCSHAVATVFDNLKLEQPNTENLCSGRTNRRSIARCLYNCCPKLTCPKFTCRINYVEFILVENSLSKTGIFSHAIFSNLCNKCNNLQIWRCLKNYYDESMALLMNGINISSLFKTTIGVKQGGPLSPKLFSIYVKGLIKEIESKKIHKLYTEKIMYADDILLLLPGIKEPQEALFICEKYGIKN</sequence>
<keyword evidence="3" id="KW-1185">Reference proteome</keyword>
<dbReference type="SUPFAM" id="SSF56672">
    <property type="entry name" value="DNA/RNA polymerases"/>
    <property type="match status" value="1"/>
</dbReference>
<proteinExistence type="predicted"/>
<dbReference type="Proteomes" id="UP000276133">
    <property type="component" value="Unassembled WGS sequence"/>
</dbReference>
<evidence type="ECO:0000313" key="3">
    <source>
        <dbReference type="Proteomes" id="UP000276133"/>
    </source>
</evidence>
<name>A0A3M7SJ98_BRAPC</name>
<gene>
    <name evidence="2" type="ORF">BpHYR1_022676</name>
</gene>
<dbReference type="STRING" id="10195.A0A3M7SJ98"/>
<accession>A0A3M7SJ98</accession>
<reference evidence="2 3" key="1">
    <citation type="journal article" date="2018" name="Sci. Rep.">
        <title>Genomic signatures of local adaptation to the degree of environmental predictability in rotifers.</title>
        <authorList>
            <person name="Franch-Gras L."/>
            <person name="Hahn C."/>
            <person name="Garcia-Roger E.M."/>
            <person name="Carmona M.J."/>
            <person name="Serra M."/>
            <person name="Gomez A."/>
        </authorList>
    </citation>
    <scope>NUCLEOTIDE SEQUENCE [LARGE SCALE GENOMIC DNA]</scope>
    <source>
        <strain evidence="2">HYR1</strain>
    </source>
</reference>
<feature type="domain" description="Reverse transcriptase" evidence="1">
    <location>
        <begin position="161"/>
        <end position="249"/>
    </location>
</feature>
<dbReference type="AlphaFoldDB" id="A0A3M7SJ98"/>
<dbReference type="OrthoDB" id="10014409at2759"/>
<dbReference type="Pfam" id="PF00078">
    <property type="entry name" value="RVT_1"/>
    <property type="match status" value="1"/>
</dbReference>
<keyword evidence="2" id="KW-0548">Nucleotidyltransferase</keyword>
<dbReference type="GO" id="GO:0003964">
    <property type="term" value="F:RNA-directed DNA polymerase activity"/>
    <property type="evidence" value="ECO:0007669"/>
    <property type="project" value="UniProtKB-KW"/>
</dbReference>
<protein>
    <submittedName>
        <fullName evidence="2">RNA-directed DNA polymerase from mobile element jockey-like</fullName>
    </submittedName>
</protein>
<organism evidence="2 3">
    <name type="scientific">Brachionus plicatilis</name>
    <name type="common">Marine rotifer</name>
    <name type="synonym">Brachionus muelleri</name>
    <dbReference type="NCBI Taxonomy" id="10195"/>
    <lineage>
        <taxon>Eukaryota</taxon>
        <taxon>Metazoa</taxon>
        <taxon>Spiralia</taxon>
        <taxon>Gnathifera</taxon>
        <taxon>Rotifera</taxon>
        <taxon>Eurotatoria</taxon>
        <taxon>Monogononta</taxon>
        <taxon>Pseudotrocha</taxon>
        <taxon>Ploima</taxon>
        <taxon>Brachionidae</taxon>
        <taxon>Brachionus</taxon>
    </lineage>
</organism>
<dbReference type="InterPro" id="IPR043502">
    <property type="entry name" value="DNA/RNA_pol_sf"/>
</dbReference>
<dbReference type="EMBL" id="REGN01001283">
    <property type="protein sequence ID" value="RNA35836.1"/>
    <property type="molecule type" value="Genomic_DNA"/>
</dbReference>
<evidence type="ECO:0000259" key="1">
    <source>
        <dbReference type="Pfam" id="PF00078"/>
    </source>
</evidence>
<dbReference type="InterPro" id="IPR000477">
    <property type="entry name" value="RT_dom"/>
</dbReference>